<evidence type="ECO:0000256" key="1">
    <source>
        <dbReference type="SAM" id="MobiDB-lite"/>
    </source>
</evidence>
<protein>
    <submittedName>
        <fullName evidence="2">Uncharacterized protein</fullName>
    </submittedName>
</protein>
<evidence type="ECO:0000313" key="3">
    <source>
        <dbReference type="Proteomes" id="UP000694050"/>
    </source>
</evidence>
<proteinExistence type="predicted"/>
<dbReference type="Proteomes" id="UP000694050">
    <property type="component" value="Unassembled WGS sequence"/>
</dbReference>
<dbReference type="AlphaFoldDB" id="A0A8J5TQN4"/>
<dbReference type="EMBL" id="JAELUQ010000012">
    <property type="protein sequence ID" value="KAG7405409.1"/>
    <property type="molecule type" value="Genomic_DNA"/>
</dbReference>
<evidence type="ECO:0000313" key="2">
    <source>
        <dbReference type="EMBL" id="KAG7405409.1"/>
    </source>
</evidence>
<feature type="region of interest" description="Disordered" evidence="1">
    <location>
        <begin position="1"/>
        <end position="53"/>
    </location>
</feature>
<name>A0A8J5TQN4_FUSOX</name>
<gene>
    <name evidence="2" type="ORF">Forpe1208_v014877</name>
</gene>
<comment type="caution">
    <text evidence="2">The sequence shown here is derived from an EMBL/GenBank/DDBJ whole genome shotgun (WGS) entry which is preliminary data.</text>
</comment>
<accession>A0A8J5TQN4</accession>
<reference evidence="2" key="1">
    <citation type="submission" date="2021-04" db="EMBL/GenBank/DDBJ databases">
        <title>First draft genome resource for Brassicaceae pathogens Fusarium oxysporum f. sp. raphani and Fusarium oxysporum f. sp. rapae.</title>
        <authorList>
            <person name="Asai S."/>
        </authorList>
    </citation>
    <scope>NUCLEOTIDE SEQUENCE</scope>
    <source>
        <strain evidence="2">Tf1208</strain>
    </source>
</reference>
<organism evidence="2 3">
    <name type="scientific">Fusarium oxysporum f. sp. rapae</name>
    <dbReference type="NCBI Taxonomy" id="485398"/>
    <lineage>
        <taxon>Eukaryota</taxon>
        <taxon>Fungi</taxon>
        <taxon>Dikarya</taxon>
        <taxon>Ascomycota</taxon>
        <taxon>Pezizomycotina</taxon>
        <taxon>Sordariomycetes</taxon>
        <taxon>Hypocreomycetidae</taxon>
        <taxon>Hypocreales</taxon>
        <taxon>Nectriaceae</taxon>
        <taxon>Fusarium</taxon>
        <taxon>Fusarium oxysporum species complex</taxon>
    </lineage>
</organism>
<feature type="compositionally biased region" description="Low complexity" evidence="1">
    <location>
        <begin position="1"/>
        <end position="19"/>
    </location>
</feature>
<sequence length="113" mass="12184">MSPHQPTVVPSSGVSDSPSENGSLKGKSKAENDGYPSDSVPPTAPALAAQQGQRMEAAMGDAILRFLRIRKPRRSDIYDLDANIGQTISRVGFLVAELPSQLISKRLDFRFAT</sequence>